<dbReference type="KEGG" id="cfl:Cfla_0193"/>
<sequence length="191" mass="20495">MTTQLGDTATHPSPAVYLPGPGPRAGAALNMVVAVGALVGGVVGLVVEVGNGFTGTAQRYGSEFPVWIVWAAGVALGGWMLVQRARRAPWYRGWSMIEMVERPDGIVLFVGRLGRRHEGLQVNRGETVTLSADQASRTTFHYVVSTRSGSMTFSADGYVHKLTMQPLEEAAARHGITVLTTGHADRIPRRV</sequence>
<reference evidence="2 3" key="1">
    <citation type="journal article" date="2010" name="Stand. Genomic Sci.">
        <title>Complete genome sequence of Cellulomonas flavigena type strain (134).</title>
        <authorList>
            <person name="Abt B."/>
            <person name="Foster B."/>
            <person name="Lapidus A."/>
            <person name="Clum A."/>
            <person name="Sun H."/>
            <person name="Pukall R."/>
            <person name="Lucas S."/>
            <person name="Glavina Del Rio T."/>
            <person name="Nolan M."/>
            <person name="Tice H."/>
            <person name="Cheng J.F."/>
            <person name="Pitluck S."/>
            <person name="Liolios K."/>
            <person name="Ivanova N."/>
            <person name="Mavromatis K."/>
            <person name="Ovchinnikova G."/>
            <person name="Pati A."/>
            <person name="Goodwin L."/>
            <person name="Chen A."/>
            <person name="Palaniappan K."/>
            <person name="Land M."/>
            <person name="Hauser L."/>
            <person name="Chang Y.J."/>
            <person name="Jeffries C.D."/>
            <person name="Rohde M."/>
            <person name="Goker M."/>
            <person name="Woyke T."/>
            <person name="Bristow J."/>
            <person name="Eisen J.A."/>
            <person name="Markowitz V."/>
            <person name="Hugenholtz P."/>
            <person name="Kyrpides N.C."/>
            <person name="Klenk H.P."/>
        </authorList>
    </citation>
    <scope>NUCLEOTIDE SEQUENCE [LARGE SCALE GENOMIC DNA]</scope>
    <source>
        <strain evidence="3">ATCC 482 / DSM 20109 / BCRC 11376 / JCM 18109 / NBRC 3775 / NCIMB 8073 / NRS 134</strain>
    </source>
</reference>
<evidence type="ECO:0000256" key="1">
    <source>
        <dbReference type="SAM" id="Phobius"/>
    </source>
</evidence>
<protein>
    <submittedName>
        <fullName evidence="2">Uncharacterized protein</fullName>
    </submittedName>
</protein>
<evidence type="ECO:0000313" key="3">
    <source>
        <dbReference type="Proteomes" id="UP000000849"/>
    </source>
</evidence>
<proteinExistence type="predicted"/>
<accession>D5UGC9</accession>
<dbReference type="Proteomes" id="UP000000849">
    <property type="component" value="Chromosome"/>
</dbReference>
<keyword evidence="1" id="KW-1133">Transmembrane helix</keyword>
<keyword evidence="1" id="KW-0812">Transmembrane</keyword>
<gene>
    <name evidence="2" type="ordered locus">Cfla_0193</name>
</gene>
<dbReference type="STRING" id="446466.Cfla_0193"/>
<dbReference type="AlphaFoldDB" id="D5UGC9"/>
<evidence type="ECO:0000313" key="2">
    <source>
        <dbReference type="EMBL" id="ADG73112.1"/>
    </source>
</evidence>
<dbReference type="EMBL" id="CP001964">
    <property type="protein sequence ID" value="ADG73112.1"/>
    <property type="molecule type" value="Genomic_DNA"/>
</dbReference>
<feature type="transmembrane region" description="Helical" evidence="1">
    <location>
        <begin position="27"/>
        <end position="46"/>
    </location>
</feature>
<dbReference type="RefSeq" id="WP_013115446.1">
    <property type="nucleotide sequence ID" value="NC_014151.1"/>
</dbReference>
<keyword evidence="1" id="KW-0472">Membrane</keyword>
<dbReference type="HOGENOM" id="CLU_1419193_0_0_11"/>
<dbReference type="OrthoDB" id="9954754at2"/>
<organism evidence="2 3">
    <name type="scientific">Cellulomonas flavigena (strain ATCC 482 / DSM 20109 / BCRC 11376 / JCM 18109 / NBRC 3775 / NCIMB 8073 / NRS 134)</name>
    <dbReference type="NCBI Taxonomy" id="446466"/>
    <lineage>
        <taxon>Bacteria</taxon>
        <taxon>Bacillati</taxon>
        <taxon>Actinomycetota</taxon>
        <taxon>Actinomycetes</taxon>
        <taxon>Micrococcales</taxon>
        <taxon>Cellulomonadaceae</taxon>
        <taxon>Cellulomonas</taxon>
    </lineage>
</organism>
<keyword evidence="3" id="KW-1185">Reference proteome</keyword>
<feature type="transmembrane region" description="Helical" evidence="1">
    <location>
        <begin position="66"/>
        <end position="82"/>
    </location>
</feature>
<name>D5UGC9_CELFN</name>